<evidence type="ECO:0000313" key="2">
    <source>
        <dbReference type="Proteomes" id="UP000798662"/>
    </source>
</evidence>
<proteinExistence type="predicted"/>
<dbReference type="EMBL" id="CM020620">
    <property type="protein sequence ID" value="KAK1868504.1"/>
    <property type="molecule type" value="Genomic_DNA"/>
</dbReference>
<sequence>MAMAPVGRPVMALVTSGVSRMVRASDESTMVAQMLSLPTPGLMVSCSFMTVADAMCWLTNPLPAEVVQAAEQSGVLGPVVTSCVDGGWLAVVTQGPCSCFHIDSTNTSAAVMLMNGATSPICALGHFASADAAHAWLSGTASCELLTLLWESTGLGKVSTAPRLLAVTSTHPGGGRGPHPHARLSVPSRRADQPQVDQAASASALLLGYSQHGDARLVEGGPSTVPTSLELVSARPAAHACMSQCDVLDDAEVELVPARSPFAVWSARAAMTEHVVDVHVRPARSSSSPGKHDSGHQAAAARGQGGGASLKRGVRPDWSTGSRALRLIPSYPVDLGTRTERTSGAVSGLFSSAVLCAPSGHAAARVTASEALVARPSAGAADGVPTAKRVRLANEGGAASALNPAGGFRNDGPTNFSRADISRMMAATKRAWEEADAAAERQGIHLRTVATRKECALGRLAATGEWGDLFRLMVQRNRSTFITGGPGVGKSTFLKGFHKKLKEKWALDGEIIIVAPTGSSAKTANGQTYHSLFGFPRDYRAPAGEPHVEAARLLRQERFRPIRRRLALVRVLLMDEVSMVPADRFGVMIELLCQSRPATSPHCVVYTFGDFLQLGPLTGSLTFHSAAWRSLFGASMLELTRVHRQSDAGFVQAIIDARHGRCSTAVMTLMNDCAASYERYMDLRCNVLHLMPRHGDVQKHNADCLKALCGDEPPLEFHAVDTIEQDDDRDQSRPAVDLRRITEHSRNAALVDCVAPRCVLHCLRARVMLTNNQYLALGLYHGSIGTVSFYEEDGTPVVRFEHHTLPPGVNRGVHGVHDAGADWLEVECPPVTFEARMLAHPGAVAVRRQVPFVLGWGITVHRSQSLSLSEAVLDIGQAFGAGMVNAAISRVGDKKRMHVKSFTGSRLVADPIAVKFYREGSRL</sequence>
<protein>
    <submittedName>
        <fullName evidence="1">Uncharacterized protein</fullName>
    </submittedName>
</protein>
<reference evidence="1" key="1">
    <citation type="submission" date="2019-11" db="EMBL/GenBank/DDBJ databases">
        <title>Nori genome reveals adaptations in red seaweeds to the harsh intertidal environment.</title>
        <authorList>
            <person name="Wang D."/>
            <person name="Mao Y."/>
        </authorList>
    </citation>
    <scope>NUCLEOTIDE SEQUENCE</scope>
    <source>
        <tissue evidence="1">Gametophyte</tissue>
    </source>
</reference>
<name>A0ACC3CDY9_PYRYE</name>
<dbReference type="Proteomes" id="UP000798662">
    <property type="component" value="Chromosome 3"/>
</dbReference>
<organism evidence="1 2">
    <name type="scientific">Pyropia yezoensis</name>
    <name type="common">Susabi-nori</name>
    <name type="synonym">Porphyra yezoensis</name>
    <dbReference type="NCBI Taxonomy" id="2788"/>
    <lineage>
        <taxon>Eukaryota</taxon>
        <taxon>Rhodophyta</taxon>
        <taxon>Bangiophyceae</taxon>
        <taxon>Bangiales</taxon>
        <taxon>Bangiaceae</taxon>
        <taxon>Pyropia</taxon>
    </lineage>
</organism>
<comment type="caution">
    <text evidence="1">The sequence shown here is derived from an EMBL/GenBank/DDBJ whole genome shotgun (WGS) entry which is preliminary data.</text>
</comment>
<evidence type="ECO:0000313" key="1">
    <source>
        <dbReference type="EMBL" id="KAK1868504.1"/>
    </source>
</evidence>
<gene>
    <name evidence="1" type="ORF">I4F81_010990</name>
</gene>
<accession>A0ACC3CDY9</accession>
<keyword evidence="2" id="KW-1185">Reference proteome</keyword>